<dbReference type="InterPro" id="IPR058353">
    <property type="entry name" value="DUF8040"/>
</dbReference>
<protein>
    <recommendedName>
        <fullName evidence="1">DUF8040 domain-containing protein</fullName>
    </recommendedName>
</protein>
<organism evidence="2 3">
    <name type="scientific">Gossypium stocksii</name>
    <dbReference type="NCBI Taxonomy" id="47602"/>
    <lineage>
        <taxon>Eukaryota</taxon>
        <taxon>Viridiplantae</taxon>
        <taxon>Streptophyta</taxon>
        <taxon>Embryophyta</taxon>
        <taxon>Tracheophyta</taxon>
        <taxon>Spermatophyta</taxon>
        <taxon>Magnoliopsida</taxon>
        <taxon>eudicotyledons</taxon>
        <taxon>Gunneridae</taxon>
        <taxon>Pentapetalae</taxon>
        <taxon>rosids</taxon>
        <taxon>malvids</taxon>
        <taxon>Malvales</taxon>
        <taxon>Malvaceae</taxon>
        <taxon>Malvoideae</taxon>
        <taxon>Gossypium</taxon>
    </lineage>
</organism>
<evidence type="ECO:0000259" key="1">
    <source>
        <dbReference type="Pfam" id="PF26138"/>
    </source>
</evidence>
<feature type="domain" description="DUF8040" evidence="1">
    <location>
        <begin position="1"/>
        <end position="85"/>
    </location>
</feature>
<evidence type="ECO:0000313" key="3">
    <source>
        <dbReference type="Proteomes" id="UP000828251"/>
    </source>
</evidence>
<evidence type="ECO:0000313" key="2">
    <source>
        <dbReference type="EMBL" id="KAH1063729.1"/>
    </source>
</evidence>
<dbReference type="OrthoDB" id="998700at2759"/>
<dbReference type="Proteomes" id="UP000828251">
    <property type="component" value="Unassembled WGS sequence"/>
</dbReference>
<dbReference type="Pfam" id="PF26138">
    <property type="entry name" value="DUF8040"/>
    <property type="match status" value="1"/>
</dbReference>
<proteinExistence type="predicted"/>
<gene>
    <name evidence="2" type="ORF">J1N35_028716</name>
</gene>
<dbReference type="PANTHER" id="PTHR22930:SF221">
    <property type="entry name" value="NUCLEASE HARBI1"/>
    <property type="match status" value="1"/>
</dbReference>
<accession>A0A9D3ZS98</accession>
<dbReference type="InterPro" id="IPR045249">
    <property type="entry name" value="HARBI1-like"/>
</dbReference>
<keyword evidence="3" id="KW-1185">Reference proteome</keyword>
<comment type="caution">
    <text evidence="2">The sequence shown here is derived from an EMBL/GenBank/DDBJ whole genome shotgun (WGS) entry which is preliminary data.</text>
</comment>
<reference evidence="2 3" key="1">
    <citation type="journal article" date="2021" name="Plant Biotechnol. J.">
        <title>Multi-omics assisted identification of the key and species-specific regulatory components of drought-tolerant mechanisms in Gossypium stocksii.</title>
        <authorList>
            <person name="Yu D."/>
            <person name="Ke L."/>
            <person name="Zhang D."/>
            <person name="Wu Y."/>
            <person name="Sun Y."/>
            <person name="Mei J."/>
            <person name="Sun J."/>
            <person name="Sun Y."/>
        </authorList>
    </citation>
    <scope>NUCLEOTIDE SEQUENCE [LARGE SCALE GENOMIC DNA]</scope>
    <source>
        <strain evidence="3">cv. E1</strain>
        <tissue evidence="2">Leaf</tissue>
    </source>
</reference>
<name>A0A9D3ZS98_9ROSI</name>
<dbReference type="EMBL" id="JAIQCV010000009">
    <property type="protein sequence ID" value="KAH1063729.1"/>
    <property type="molecule type" value="Genomic_DNA"/>
</dbReference>
<sequence>MQKLLNGHEKRCFHMFRMTQSTFHQLCMDLESKYGLFPSDRISTLENVDLFVFTLSKGASNDIQERFQHFGEAISRILNEVLNIMDDLSRDIIRPRDLEFKEIPSQIANDTKYMPYFKDCIGAIDDTHIDVIIREENQLCYRGRKGTPTVNVLETCDFDLLFTYVLNDQNRIICVAFALHNYIRSSKALDPTFKVIDAYPNFISSEAFLDTKCISTQEVEHMSNNEMTKIRNDITTSLIATKQQRRVS</sequence>
<dbReference type="PANTHER" id="PTHR22930">
    <property type="match status" value="1"/>
</dbReference>
<dbReference type="AlphaFoldDB" id="A0A9D3ZS98"/>